<keyword evidence="6 14" id="KW-0812">Transmembrane</keyword>
<dbReference type="SUPFAM" id="SSF53448">
    <property type="entry name" value="Nucleotide-diphospho-sugar transferases"/>
    <property type="match status" value="1"/>
</dbReference>
<feature type="region of interest" description="Disordered" evidence="13">
    <location>
        <begin position="1411"/>
        <end position="1455"/>
    </location>
</feature>
<dbReference type="PANTHER" id="PTHR22914">
    <property type="entry name" value="CHITIN SYNTHASE"/>
    <property type="match status" value="1"/>
</dbReference>
<dbReference type="KEGG" id="soy:115881882"/>
<feature type="transmembrane region" description="Helical" evidence="14">
    <location>
        <begin position="55"/>
        <end position="80"/>
    </location>
</feature>
<keyword evidence="8" id="KW-0175">Coiled coil</keyword>
<feature type="transmembrane region" description="Helical" evidence="14">
    <location>
        <begin position="1212"/>
        <end position="1231"/>
    </location>
</feature>
<feature type="transmembrane region" description="Helical" evidence="14">
    <location>
        <begin position="930"/>
        <end position="951"/>
    </location>
</feature>
<feature type="compositionally biased region" description="Basic and acidic residues" evidence="13">
    <location>
        <begin position="1437"/>
        <end position="1447"/>
    </location>
</feature>
<feature type="domain" description="Chitin synthase chs-1/2 N-terminal putative transporter" evidence="15">
    <location>
        <begin position="64"/>
        <end position="417"/>
    </location>
</feature>
<feature type="transmembrane region" description="Helical" evidence="14">
    <location>
        <begin position="991"/>
        <end position="1010"/>
    </location>
</feature>
<proteinExistence type="inferred from homology"/>
<feature type="transmembrane region" description="Helical" evidence="14">
    <location>
        <begin position="905"/>
        <end position="924"/>
    </location>
</feature>
<feature type="region of interest" description="Disordered" evidence="13">
    <location>
        <begin position="1"/>
        <end position="22"/>
    </location>
</feature>
<comment type="catalytic activity">
    <reaction evidence="12">
        <text>[(1-&gt;4)-N-acetyl-beta-D-glucosaminyl](n) + UDP-N-acetyl-alpha-D-glucosamine = [(1-&gt;4)-N-acetyl-beta-D-glucosaminyl](n+1) + UDP + H(+)</text>
        <dbReference type="Rhea" id="RHEA:16637"/>
        <dbReference type="Rhea" id="RHEA-COMP:9593"/>
        <dbReference type="Rhea" id="RHEA-COMP:9595"/>
        <dbReference type="ChEBI" id="CHEBI:15378"/>
        <dbReference type="ChEBI" id="CHEBI:17029"/>
        <dbReference type="ChEBI" id="CHEBI:57705"/>
        <dbReference type="ChEBI" id="CHEBI:58223"/>
        <dbReference type="EC" id="2.4.1.16"/>
    </reaction>
</comment>
<comment type="subcellular location">
    <subcellularLocation>
        <location evidence="1">Cell membrane</location>
        <topology evidence="1">Multi-pass membrane protein</topology>
    </subcellularLocation>
</comment>
<evidence type="ECO:0000256" key="9">
    <source>
        <dbReference type="ARBA" id="ARBA00023136"/>
    </source>
</evidence>
<dbReference type="GeneID" id="115881882"/>
<feature type="transmembrane region" description="Helical" evidence="14">
    <location>
        <begin position="188"/>
        <end position="207"/>
    </location>
</feature>
<sequence>MVYGNSYSDDEDTDYDDESSLLGNSKRQGEVVKPWNTFKVIHRKEKTGSMAESKFIDYGVVIIKIITIILVFLLILGSAVTSKITLLLMTSQIKIDITRPYCNKSFDSTRQYNFTVPAVERATWIWLIMFTYFVPEVLTFIRSVYILMFKTWKLPKMWDFICLVVTESLPAFGSALLVFKILPELDVIQAAMLTNGFCIIPSLVNILRNIRPPYDKERFLNITLDILAFIAQISALLIWPINQHKPVLWLIPIASICISFGWWENFVTEKTAIDFIKKIAKAKKDFRTDKYFSYAIISVLKCVLFFATTLTILQLEGDALFIFRKFTDAFSQHGMDVVEVTQSAQIQKIINNVTYQLIIWLVNISSTYACYFLGRFACKIMIQETCFSYPIAVTVPVLVTILIIITSAFEKDNCFFFGSFPKEVTYLFFNISPSIEIEFENSIWLIWLLSQLWITKHIWVNKNIKLSPTEQLFMRPMYDAFLIDQSLALNRRKVVDRITKRSEDTMNKISEIDEDKITRIYACGTMWHEIREEMLEFLKTIFRMDEDQALHRIVKNYLRYPLDNYYEWETHIFFDDAFIRKDKNDNDPHINKYVETLLSVIEEAATEVHETTVRIPPPLICPTPYGGRLTWTLPGKTKLIVHLKDKAKIRPKKRWSQVMYMYYLLGHKLLDNENLTEEKATARSKNTYILALDGDIDFQPKAVHLLVQYMKKNPILGATCGRIHPMGSGVMAWYQKFEYAIGHWMQKATEHVFGCVLCSPGCFSLFRASALMDHNVLARYNTKSQEARHYVQYDQGEDRWLCTLLLQRGYKVEYTAASDAYTHCPESFNDFYIQRRRWMPSTMANVLDLLENSKHVTKINDNISTPYIYYQYLLLVTTIIGPGTIFLMLIGALVTVFNLSQWNSLVYNSIPVAIFVLTCVFCESQTQLTVAGIVSSFYGLVMIAVLIGVAIQIISDGLLVPTSLFFLIIMGQYVIAAMLHPKELVCLVYGVIYLITVPSMYMLLVIYSVFNMNNVSWGTREVTVEVKPTNPEENTEEEEEEKETNLSIILSSIYKIRDFFADCCNNSNLLIMINNSLSNIEHRAYQIERRIDCLENNSLHPESLTINPSNISKTRTPIVEGPRASVVSVLPEPSECDNYDHYDDSQSFQAPSENLHNNSWFYHRDLIKGNVAYLERKEEIFWKELLEEYLKPTQDDKKKVGKELKELRNKMVITFFMLNLLFVLIIFLMTLRKDLLHVQWPFNPSVNFTYTKASYGNEIMIMKTYLQLEPIGLALSAVFFSVMVIQFTCMLRHRLSTFAQIMANSTLNFHLFKPKVENMSHDDLLERDPIKIFKKLIQLKGVNGDDDKEEDSDVARRETVAVLMENKHKKRAMINDLDTAFKERMRKIRRNEDSGVSVPKKTLAAISRRRETVLKTQSETRQPHPSLRRTVSFADENDSKESTHHFDNPAFVDDL</sequence>
<evidence type="ECO:0000256" key="12">
    <source>
        <dbReference type="ARBA" id="ARBA00048014"/>
    </source>
</evidence>
<accession>A0A6J2XXR6</accession>
<keyword evidence="4" id="KW-0328">Glycosyltransferase</keyword>
<keyword evidence="3" id="KW-1003">Cell membrane</keyword>
<protein>
    <recommendedName>
        <fullName evidence="2">chitin synthase</fullName>
        <ecNumber evidence="2">2.4.1.16</ecNumber>
    </recommendedName>
</protein>
<dbReference type="Pfam" id="PF23000">
    <property type="entry name" value="ChitinSynthase_IV_N"/>
    <property type="match status" value="1"/>
</dbReference>
<feature type="transmembrane region" description="Helical" evidence="14">
    <location>
        <begin position="386"/>
        <end position="409"/>
    </location>
</feature>
<dbReference type="CDD" id="cd04190">
    <property type="entry name" value="Chitin_synth_C"/>
    <property type="match status" value="1"/>
</dbReference>
<evidence type="ECO:0000256" key="13">
    <source>
        <dbReference type="SAM" id="MobiDB-lite"/>
    </source>
</evidence>
<feature type="transmembrane region" description="Helical" evidence="14">
    <location>
        <begin position="1271"/>
        <end position="1291"/>
    </location>
</feature>
<dbReference type="InterPro" id="IPR029044">
    <property type="entry name" value="Nucleotide-diphossugar_trans"/>
</dbReference>
<reference evidence="17" key="1">
    <citation type="submission" date="2025-08" db="UniProtKB">
        <authorList>
            <consortium name="RefSeq"/>
        </authorList>
    </citation>
    <scope>IDENTIFICATION</scope>
    <source>
        <tissue evidence="17">Gonads</tissue>
    </source>
</reference>
<feature type="compositionally biased region" description="Acidic residues" evidence="13">
    <location>
        <begin position="8"/>
        <end position="19"/>
    </location>
</feature>
<dbReference type="Proteomes" id="UP000504635">
    <property type="component" value="Unplaced"/>
</dbReference>
<dbReference type="InterPro" id="IPR055120">
    <property type="entry name" value="Chs-1/2_IV_N"/>
</dbReference>
<evidence type="ECO:0000256" key="1">
    <source>
        <dbReference type="ARBA" id="ARBA00004651"/>
    </source>
</evidence>
<evidence type="ECO:0000256" key="6">
    <source>
        <dbReference type="ARBA" id="ARBA00022692"/>
    </source>
</evidence>
<dbReference type="InParanoid" id="A0A6J2XXR6"/>
<evidence type="ECO:0000256" key="14">
    <source>
        <dbReference type="SAM" id="Phobius"/>
    </source>
</evidence>
<evidence type="ECO:0000256" key="3">
    <source>
        <dbReference type="ARBA" id="ARBA00022475"/>
    </source>
</evidence>
<gene>
    <name evidence="17" type="primary">LOC115881882</name>
</gene>
<evidence type="ECO:0000259" key="15">
    <source>
        <dbReference type="Pfam" id="PF23000"/>
    </source>
</evidence>
<keyword evidence="9 14" id="KW-0472">Membrane</keyword>
<dbReference type="EC" id="2.4.1.16" evidence="2"/>
<feature type="transmembrane region" description="Helical" evidence="14">
    <location>
        <begin position="958"/>
        <end position="979"/>
    </location>
</feature>
<keyword evidence="16" id="KW-1185">Reference proteome</keyword>
<evidence type="ECO:0000256" key="5">
    <source>
        <dbReference type="ARBA" id="ARBA00022679"/>
    </source>
</evidence>
<dbReference type="Gene3D" id="3.90.550.10">
    <property type="entry name" value="Spore Coat Polysaccharide Biosynthesis Protein SpsA, Chain A"/>
    <property type="match status" value="1"/>
</dbReference>
<evidence type="ECO:0000256" key="2">
    <source>
        <dbReference type="ARBA" id="ARBA00012543"/>
    </source>
</evidence>
<keyword evidence="7 14" id="KW-1133">Transmembrane helix</keyword>
<evidence type="ECO:0000256" key="11">
    <source>
        <dbReference type="ARBA" id="ARBA00046329"/>
    </source>
</evidence>
<evidence type="ECO:0000256" key="7">
    <source>
        <dbReference type="ARBA" id="ARBA00022989"/>
    </source>
</evidence>
<keyword evidence="5" id="KW-0808">Transferase</keyword>
<comment type="similarity">
    <text evidence="11">Belongs to the chitin synthase family. Class IV subfamily.</text>
</comment>
<feature type="transmembrane region" description="Helical" evidence="14">
    <location>
        <begin position="247"/>
        <end position="267"/>
    </location>
</feature>
<feature type="transmembrane region" description="Helical" evidence="14">
    <location>
        <begin position="869"/>
        <end position="893"/>
    </location>
</feature>
<feature type="transmembrane region" description="Helical" evidence="14">
    <location>
        <begin position="124"/>
        <end position="148"/>
    </location>
</feature>
<dbReference type="RefSeq" id="XP_030755454.1">
    <property type="nucleotide sequence ID" value="XM_030899594.1"/>
</dbReference>
<dbReference type="GO" id="GO:0004100">
    <property type="term" value="F:chitin synthase activity"/>
    <property type="evidence" value="ECO:0007669"/>
    <property type="project" value="UniProtKB-EC"/>
</dbReference>
<dbReference type="Pfam" id="PF03142">
    <property type="entry name" value="Chitin_synth_2"/>
    <property type="match status" value="1"/>
</dbReference>
<feature type="transmembrane region" description="Helical" evidence="14">
    <location>
        <begin position="160"/>
        <end position="182"/>
    </location>
</feature>
<evidence type="ECO:0000313" key="17">
    <source>
        <dbReference type="RefSeq" id="XP_030755454.1"/>
    </source>
</evidence>
<keyword evidence="10" id="KW-0325">Glycoprotein</keyword>
<organism evidence="16 17">
    <name type="scientific">Sitophilus oryzae</name>
    <name type="common">Rice weevil</name>
    <name type="synonym">Curculio oryzae</name>
    <dbReference type="NCBI Taxonomy" id="7048"/>
    <lineage>
        <taxon>Eukaryota</taxon>
        <taxon>Metazoa</taxon>
        <taxon>Ecdysozoa</taxon>
        <taxon>Arthropoda</taxon>
        <taxon>Hexapoda</taxon>
        <taxon>Insecta</taxon>
        <taxon>Pterygota</taxon>
        <taxon>Neoptera</taxon>
        <taxon>Endopterygota</taxon>
        <taxon>Coleoptera</taxon>
        <taxon>Polyphaga</taxon>
        <taxon>Cucujiformia</taxon>
        <taxon>Curculionidae</taxon>
        <taxon>Dryophthorinae</taxon>
        <taxon>Sitophilus</taxon>
    </lineage>
</organism>
<feature type="transmembrane region" description="Helical" evidence="14">
    <location>
        <begin position="291"/>
        <end position="313"/>
    </location>
</feature>
<dbReference type="GO" id="GO:0005886">
    <property type="term" value="C:plasma membrane"/>
    <property type="evidence" value="ECO:0007669"/>
    <property type="project" value="UniProtKB-SubCell"/>
</dbReference>
<dbReference type="PANTHER" id="PTHR22914:SF42">
    <property type="entry name" value="CHITIN SYNTHASE"/>
    <property type="match status" value="1"/>
</dbReference>
<evidence type="ECO:0000256" key="8">
    <source>
        <dbReference type="ARBA" id="ARBA00023054"/>
    </source>
</evidence>
<evidence type="ECO:0000256" key="4">
    <source>
        <dbReference type="ARBA" id="ARBA00022676"/>
    </source>
</evidence>
<name>A0A6J2XXR6_SITOR</name>
<evidence type="ECO:0000256" key="10">
    <source>
        <dbReference type="ARBA" id="ARBA00023180"/>
    </source>
</evidence>
<dbReference type="FunFam" id="3.90.550.10:FF:000139">
    <property type="entry name" value="Chitin synthase 8"/>
    <property type="match status" value="1"/>
</dbReference>
<dbReference type="InterPro" id="IPR004835">
    <property type="entry name" value="Chitin_synth"/>
</dbReference>
<dbReference type="OrthoDB" id="370884at2759"/>
<dbReference type="GO" id="GO:0006031">
    <property type="term" value="P:chitin biosynthetic process"/>
    <property type="evidence" value="ECO:0007669"/>
    <property type="project" value="TreeGrafter"/>
</dbReference>
<feature type="transmembrane region" description="Helical" evidence="14">
    <location>
        <begin position="357"/>
        <end position="374"/>
    </location>
</feature>
<evidence type="ECO:0000313" key="16">
    <source>
        <dbReference type="Proteomes" id="UP000504635"/>
    </source>
</evidence>
<feature type="transmembrane region" description="Helical" evidence="14">
    <location>
        <begin position="219"/>
        <end position="241"/>
    </location>
</feature>